<dbReference type="Proteomes" id="UP001067235">
    <property type="component" value="Unassembled WGS sequence"/>
</dbReference>
<sequence length="256" mass="28980">MIIEYIRYRIPDSAATAFEDAYHRAQEWLARSSHCVDFELSRGVEESDRYILRIRWDSLEGHIDGFRSSPEFREFFSEIRTYVDVIEEMSHYEPTSVVGAGAGTSAPPTLYEWAGGEAALEKLFVRFYEIVPADDLLGPLFAGMDPHHAQHVAMWLGEVFGGPTDYTDHRGGYENMLGHHIDKSITPQQRRRWVTLLIDAADEVGLPDDAEFRAAFVSYLEWGTRLAMENSQPGATPVPHAPVPRWGWGVAPPWQG</sequence>
<dbReference type="SUPFAM" id="SSF54909">
    <property type="entry name" value="Dimeric alpha+beta barrel"/>
    <property type="match status" value="1"/>
</dbReference>
<keyword evidence="6" id="KW-0503">Monooxygenase</keyword>
<dbReference type="SUPFAM" id="SSF46458">
    <property type="entry name" value="Globin-like"/>
    <property type="match status" value="1"/>
</dbReference>
<dbReference type="CDD" id="cd14775">
    <property type="entry name" value="TrHb2_O-like"/>
    <property type="match status" value="1"/>
</dbReference>
<dbReference type="Gene3D" id="1.10.490.10">
    <property type="entry name" value="Globins"/>
    <property type="match status" value="1"/>
</dbReference>
<evidence type="ECO:0000256" key="1">
    <source>
        <dbReference type="ARBA" id="ARBA00022448"/>
    </source>
</evidence>
<keyword evidence="1" id="KW-0813">Transport</keyword>
<keyword evidence="4" id="KW-0408">Iron</keyword>
<dbReference type="InterPro" id="IPR001486">
    <property type="entry name" value="Hemoglobin_trunc"/>
</dbReference>
<keyword evidence="2" id="KW-0349">Heme</keyword>
<dbReference type="Gene3D" id="3.30.70.100">
    <property type="match status" value="1"/>
</dbReference>
<gene>
    <name evidence="6" type="ORF">O4213_13190</name>
</gene>
<dbReference type="EMBL" id="JAPWIE010000003">
    <property type="protein sequence ID" value="MCZ4550943.1"/>
    <property type="molecule type" value="Genomic_DNA"/>
</dbReference>
<protein>
    <submittedName>
        <fullName evidence="6">Antibiotic biosynthesis monooxygenase</fullName>
    </submittedName>
</protein>
<dbReference type="InterPro" id="IPR012292">
    <property type="entry name" value="Globin/Proto"/>
</dbReference>
<dbReference type="PROSITE" id="PS51725">
    <property type="entry name" value="ABM"/>
    <property type="match status" value="1"/>
</dbReference>
<dbReference type="RefSeq" id="WP_301571539.1">
    <property type="nucleotide sequence ID" value="NZ_JAPWIE010000003.1"/>
</dbReference>
<keyword evidence="7" id="KW-1185">Reference proteome</keyword>
<organism evidence="6 7">
    <name type="scientific">Gordonia rubripertincta</name>
    <name type="common">Rhodococcus corallinus</name>
    <dbReference type="NCBI Taxonomy" id="36822"/>
    <lineage>
        <taxon>Bacteria</taxon>
        <taxon>Bacillati</taxon>
        <taxon>Actinomycetota</taxon>
        <taxon>Actinomycetes</taxon>
        <taxon>Mycobacteriales</taxon>
        <taxon>Gordoniaceae</taxon>
        <taxon>Gordonia</taxon>
    </lineage>
</organism>
<evidence type="ECO:0000313" key="6">
    <source>
        <dbReference type="EMBL" id="MCZ4550943.1"/>
    </source>
</evidence>
<feature type="domain" description="ABM" evidence="5">
    <location>
        <begin position="2"/>
        <end position="98"/>
    </location>
</feature>
<dbReference type="Pfam" id="PF03992">
    <property type="entry name" value="ABM"/>
    <property type="match status" value="1"/>
</dbReference>
<name>A0ABT4MVA8_GORRU</name>
<dbReference type="InterPro" id="IPR007138">
    <property type="entry name" value="ABM_dom"/>
</dbReference>
<evidence type="ECO:0000256" key="2">
    <source>
        <dbReference type="ARBA" id="ARBA00022617"/>
    </source>
</evidence>
<comment type="caution">
    <text evidence="6">The sequence shown here is derived from an EMBL/GenBank/DDBJ whole genome shotgun (WGS) entry which is preliminary data.</text>
</comment>
<keyword evidence="3" id="KW-0479">Metal-binding</keyword>
<evidence type="ECO:0000256" key="4">
    <source>
        <dbReference type="ARBA" id="ARBA00023004"/>
    </source>
</evidence>
<accession>A0ABT4MVA8</accession>
<evidence type="ECO:0000259" key="5">
    <source>
        <dbReference type="PROSITE" id="PS51725"/>
    </source>
</evidence>
<dbReference type="InterPro" id="IPR011008">
    <property type="entry name" value="Dimeric_a/b-barrel"/>
</dbReference>
<proteinExistence type="predicted"/>
<dbReference type="InterPro" id="IPR009050">
    <property type="entry name" value="Globin-like_sf"/>
</dbReference>
<dbReference type="Pfam" id="PF01152">
    <property type="entry name" value="Bac_globin"/>
    <property type="match status" value="1"/>
</dbReference>
<dbReference type="GO" id="GO:0004497">
    <property type="term" value="F:monooxygenase activity"/>
    <property type="evidence" value="ECO:0007669"/>
    <property type="project" value="UniProtKB-KW"/>
</dbReference>
<evidence type="ECO:0000313" key="7">
    <source>
        <dbReference type="Proteomes" id="UP001067235"/>
    </source>
</evidence>
<keyword evidence="6" id="KW-0560">Oxidoreductase</keyword>
<reference evidence="6" key="1">
    <citation type="submission" date="2022-12" db="EMBL/GenBank/DDBJ databases">
        <authorList>
            <person name="Krivoruchko A.V."/>
            <person name="Elkin A."/>
        </authorList>
    </citation>
    <scope>NUCLEOTIDE SEQUENCE</scope>
    <source>
        <strain evidence="6">IEGM 1388</strain>
    </source>
</reference>
<evidence type="ECO:0000256" key="3">
    <source>
        <dbReference type="ARBA" id="ARBA00022723"/>
    </source>
</evidence>